<evidence type="ECO:0000313" key="2">
    <source>
        <dbReference type="Proteomes" id="UP000078476"/>
    </source>
</evidence>
<evidence type="ECO:0000313" key="1">
    <source>
        <dbReference type="EMBL" id="OAI14066.1"/>
    </source>
</evidence>
<proteinExistence type="predicted"/>
<organism evidence="1 2">
    <name type="scientific">Methylomonas lenta</name>
    <dbReference type="NCBI Taxonomy" id="980561"/>
    <lineage>
        <taxon>Bacteria</taxon>
        <taxon>Pseudomonadati</taxon>
        <taxon>Pseudomonadota</taxon>
        <taxon>Gammaproteobacteria</taxon>
        <taxon>Methylococcales</taxon>
        <taxon>Methylococcaceae</taxon>
        <taxon>Methylomonas</taxon>
    </lineage>
</organism>
<name>A0A177N7Q2_9GAMM</name>
<dbReference type="AlphaFoldDB" id="A0A177N7Q2"/>
<gene>
    <name evidence="1" type="ORF">A1359_01280</name>
</gene>
<keyword evidence="2" id="KW-1185">Reference proteome</keyword>
<sequence>MERVIYDHLPAVGILATAGFMRGVFWAERLEKAEIASALRLSNSSILAIHDILHGLLSDKLILF</sequence>
<dbReference type="EMBL" id="LUUI01000114">
    <property type="protein sequence ID" value="OAI14066.1"/>
    <property type="molecule type" value="Genomic_DNA"/>
</dbReference>
<accession>A0A177N7Q2</accession>
<dbReference type="RefSeq" id="WP_066983850.1">
    <property type="nucleotide sequence ID" value="NZ_LUUI01000114.1"/>
</dbReference>
<comment type="caution">
    <text evidence="1">The sequence shown here is derived from an EMBL/GenBank/DDBJ whole genome shotgun (WGS) entry which is preliminary data.</text>
</comment>
<protein>
    <submittedName>
        <fullName evidence="1">Uncharacterized protein</fullName>
    </submittedName>
</protein>
<reference evidence="1 2" key="1">
    <citation type="submission" date="2016-03" db="EMBL/GenBank/DDBJ databases">
        <authorList>
            <person name="Ploux O."/>
        </authorList>
    </citation>
    <scope>NUCLEOTIDE SEQUENCE [LARGE SCALE GENOMIC DNA]</scope>
    <source>
        <strain evidence="1 2">R-45370</strain>
    </source>
</reference>
<dbReference type="STRING" id="980561.A1359_01280"/>
<dbReference type="Proteomes" id="UP000078476">
    <property type="component" value="Unassembled WGS sequence"/>
</dbReference>